<name>A0ACC2WBB7_9TREE</name>
<proteinExistence type="predicted"/>
<sequence length="648" mass="69770">MVVNNPNNWHWVDKNCLEWSRGYFASKTDGLSVSTDEGNIAISAVSSVEGDCDVSQRKGKVISLFDLKLVFAIAGFTAEDNEVSGSITVPELAYDSDADDIQFDVSIYNETPEHERIRYLIKWGLLPKLREKLAQFGTDLITEHSSDIQLSQDQVNLKFTKANQTLTNAGKATGKTESLSSGSGSGSGSSSTSASVSKPQVDTKSSVPKYNTSTLHLEPEFNTLAEQLYITLLDQARIAAWSRAAPNLEPFPPSEGSDFSLFGGSISGKFTKLVPNERITQLWRLLDWKDGHYAQLDIQLKQDSAAVAWEADKPLSIEEIEVAPPKAHEVRIKILHTGVCHTDAYTLSGVDPEGAFPVVLGHEGAGIVESVGEGVTSVKVGDHVVALYTPECKECKFCKSGKTNLCGKIRATQGKGVMPDGTSRFKCKVVAVNPEAASDRTCLLGCGITTGYGAATITANVQKGDNVAVFGAGCVGLSVVQGAFQREAAKIIVVDTNDAKEEWGKKFGATDFINPTKLPEGTTIVDKLIEMTDGGCDYTFDCTGNVNVMRSALEACHKGWGTSVIIGVAAAGKEISTRPFQLVTGRVWKGAAFGGVKGRSQLPGIVDDYMQGKLKVDEFITHRHPLDKINTAFEDMHDGTCIRAVIEL</sequence>
<comment type="caution">
    <text evidence="1">The sequence shown here is derived from an EMBL/GenBank/DDBJ whole genome shotgun (WGS) entry which is preliminary data.</text>
</comment>
<evidence type="ECO:0000313" key="2">
    <source>
        <dbReference type="Proteomes" id="UP001241377"/>
    </source>
</evidence>
<accession>A0ACC2WBB7</accession>
<dbReference type="EMBL" id="JASBWR010000020">
    <property type="protein sequence ID" value="KAJ9108357.1"/>
    <property type="molecule type" value="Genomic_DNA"/>
</dbReference>
<gene>
    <name evidence="1" type="ORF">QFC19_002341</name>
</gene>
<evidence type="ECO:0000313" key="1">
    <source>
        <dbReference type="EMBL" id="KAJ9108357.1"/>
    </source>
</evidence>
<dbReference type="Proteomes" id="UP001241377">
    <property type="component" value="Unassembled WGS sequence"/>
</dbReference>
<organism evidence="1 2">
    <name type="scientific">Naganishia cerealis</name>
    <dbReference type="NCBI Taxonomy" id="610337"/>
    <lineage>
        <taxon>Eukaryota</taxon>
        <taxon>Fungi</taxon>
        <taxon>Dikarya</taxon>
        <taxon>Basidiomycota</taxon>
        <taxon>Agaricomycotina</taxon>
        <taxon>Tremellomycetes</taxon>
        <taxon>Filobasidiales</taxon>
        <taxon>Filobasidiaceae</taxon>
        <taxon>Naganishia</taxon>
    </lineage>
</organism>
<reference evidence="1" key="1">
    <citation type="submission" date="2023-04" db="EMBL/GenBank/DDBJ databases">
        <title>Draft Genome sequencing of Naganishia species isolated from polar environments using Oxford Nanopore Technology.</title>
        <authorList>
            <person name="Leo P."/>
            <person name="Venkateswaran K."/>
        </authorList>
    </citation>
    <scope>NUCLEOTIDE SEQUENCE</scope>
    <source>
        <strain evidence="1">MNA-CCFEE 5261</strain>
    </source>
</reference>
<keyword evidence="2" id="KW-1185">Reference proteome</keyword>
<protein>
    <submittedName>
        <fullName evidence="1">Uncharacterized protein</fullName>
    </submittedName>
</protein>